<name>A0AAN6G8N8_9BASI</name>
<feature type="compositionally biased region" description="Polar residues" evidence="8">
    <location>
        <begin position="312"/>
        <end position="325"/>
    </location>
</feature>
<comment type="catalytic activity">
    <reaction evidence="4">
        <text>a 5'-end (N(7)-methyl 5'-triphosphoguanosine)-ribonucleoside in snoRNA + S-adenosyl-L-methionine = a 5'-end (N(2),N(7)-dimethyl 5'-triphosphoguanosine)-ribonucleoside in snoRNA + S-adenosyl-L-homocysteine + H(+)</text>
        <dbReference type="Rhea" id="RHEA:78475"/>
        <dbReference type="Rhea" id="RHEA-COMP:19086"/>
        <dbReference type="Rhea" id="RHEA-COMP:19088"/>
        <dbReference type="ChEBI" id="CHEBI:15378"/>
        <dbReference type="ChEBI" id="CHEBI:57856"/>
        <dbReference type="ChEBI" id="CHEBI:59789"/>
        <dbReference type="ChEBI" id="CHEBI:156461"/>
        <dbReference type="ChEBI" id="CHEBI:172880"/>
    </reaction>
    <physiologicalReaction direction="left-to-right" evidence="4">
        <dbReference type="Rhea" id="RHEA:78476"/>
    </physiologicalReaction>
</comment>
<feature type="compositionally biased region" description="Low complexity" evidence="8">
    <location>
        <begin position="11"/>
        <end position="23"/>
    </location>
</feature>
<dbReference type="PANTHER" id="PTHR14741">
    <property type="entry name" value="S-ADENOSYLMETHIONINE-DEPENDENT METHYLTRANSFERASE RELATED"/>
    <property type="match status" value="1"/>
</dbReference>
<evidence type="ECO:0000256" key="2">
    <source>
        <dbReference type="ARBA" id="ARBA00025783"/>
    </source>
</evidence>
<evidence type="ECO:0000313" key="10">
    <source>
        <dbReference type="Proteomes" id="UP001176521"/>
    </source>
</evidence>
<dbReference type="Proteomes" id="UP001176521">
    <property type="component" value="Unassembled WGS sequence"/>
</dbReference>
<feature type="compositionally biased region" description="Basic and acidic residues" evidence="8">
    <location>
        <begin position="75"/>
        <end position="84"/>
    </location>
</feature>
<evidence type="ECO:0000313" key="9">
    <source>
        <dbReference type="EMBL" id="KAK0526822.1"/>
    </source>
</evidence>
<evidence type="ECO:0000256" key="4">
    <source>
        <dbReference type="ARBA" id="ARBA00048740"/>
    </source>
</evidence>
<keyword evidence="10" id="KW-1185">Reference proteome</keyword>
<dbReference type="GO" id="GO:0005634">
    <property type="term" value="C:nucleus"/>
    <property type="evidence" value="ECO:0007669"/>
    <property type="project" value="TreeGrafter"/>
</dbReference>
<comment type="catalytic activity">
    <reaction evidence="5">
        <text>a 5'-end (N(2),N(7)-dimethyl 5'-triphosphoguanosine)-ribonucleoside in snRNA + S-adenosyl-L-methionine = a 5'-end (N(2),N(2),N(7)-trimethyl 5'-triphosphoguanosine)-ribonucleoside in snRNA + S-adenosyl-L-homocysteine + H(+)</text>
        <dbReference type="Rhea" id="RHEA:78479"/>
        <dbReference type="Rhea" id="RHEA-COMP:19087"/>
        <dbReference type="Rhea" id="RHEA-COMP:19089"/>
        <dbReference type="ChEBI" id="CHEBI:15378"/>
        <dbReference type="ChEBI" id="CHEBI:57856"/>
        <dbReference type="ChEBI" id="CHEBI:59789"/>
        <dbReference type="ChEBI" id="CHEBI:167623"/>
        <dbReference type="ChEBI" id="CHEBI:172880"/>
    </reaction>
    <physiologicalReaction direction="left-to-right" evidence="5">
        <dbReference type="Rhea" id="RHEA:78480"/>
    </physiologicalReaction>
</comment>
<evidence type="ECO:0000256" key="8">
    <source>
        <dbReference type="SAM" id="MobiDB-lite"/>
    </source>
</evidence>
<dbReference type="Pfam" id="PF09445">
    <property type="entry name" value="Methyltransf_15"/>
    <property type="match status" value="1"/>
</dbReference>
<evidence type="ECO:0000256" key="7">
    <source>
        <dbReference type="ARBA" id="ARBA00049790"/>
    </source>
</evidence>
<proteinExistence type="inferred from homology"/>
<accession>A0AAN6G8N8</accession>
<feature type="compositionally biased region" description="Basic and acidic residues" evidence="8">
    <location>
        <begin position="292"/>
        <end position="302"/>
    </location>
</feature>
<dbReference type="CDD" id="cd02440">
    <property type="entry name" value="AdoMet_MTases"/>
    <property type="match status" value="1"/>
</dbReference>
<comment type="catalytic activity">
    <reaction evidence="3">
        <text>a 5'-end (N(2),N(7)-dimethyl 5'-triphosphoguanosine)-ribonucleoside in snoRNA + S-adenosyl-L-methionine = a 5'-end (N(2),N(2),N(7)-trimethyl 5'-triphosphoguanosine)-ribonucleoside in snoRNA + S-adenosyl-L-homocysteine + H(+)</text>
        <dbReference type="Rhea" id="RHEA:78507"/>
        <dbReference type="Rhea" id="RHEA-COMP:19088"/>
        <dbReference type="Rhea" id="RHEA-COMP:19090"/>
        <dbReference type="ChEBI" id="CHEBI:15378"/>
        <dbReference type="ChEBI" id="CHEBI:57856"/>
        <dbReference type="ChEBI" id="CHEBI:59789"/>
        <dbReference type="ChEBI" id="CHEBI:167623"/>
        <dbReference type="ChEBI" id="CHEBI:172880"/>
    </reaction>
    <physiologicalReaction direction="left-to-right" evidence="3">
        <dbReference type="Rhea" id="RHEA:78508"/>
    </physiologicalReaction>
</comment>
<feature type="region of interest" description="Disordered" evidence="8">
    <location>
        <begin position="1"/>
        <end position="109"/>
    </location>
</feature>
<feature type="region of interest" description="Disordered" evidence="8">
    <location>
        <begin position="470"/>
        <end position="504"/>
    </location>
</feature>
<comment type="similarity">
    <text evidence="2">Belongs to the methyltransferase superfamily. Trimethylguanosine synthase family.</text>
</comment>
<reference evidence="9" key="1">
    <citation type="journal article" date="2023" name="PhytoFront">
        <title>Draft Genome Resources of Seven Strains of Tilletia horrida, Causal Agent of Kernel Smut of Rice.</title>
        <authorList>
            <person name="Khanal S."/>
            <person name="Antony Babu S."/>
            <person name="Zhou X.G."/>
        </authorList>
    </citation>
    <scope>NUCLEOTIDE SEQUENCE</scope>
    <source>
        <strain evidence="9">TX3</strain>
    </source>
</reference>
<dbReference type="PANTHER" id="PTHR14741:SF32">
    <property type="entry name" value="TRIMETHYLGUANOSINE SYNTHASE"/>
    <property type="match status" value="1"/>
</dbReference>
<organism evidence="9 10">
    <name type="scientific">Tilletia horrida</name>
    <dbReference type="NCBI Taxonomy" id="155126"/>
    <lineage>
        <taxon>Eukaryota</taxon>
        <taxon>Fungi</taxon>
        <taxon>Dikarya</taxon>
        <taxon>Basidiomycota</taxon>
        <taxon>Ustilaginomycotina</taxon>
        <taxon>Exobasidiomycetes</taxon>
        <taxon>Tilletiales</taxon>
        <taxon>Tilletiaceae</taxon>
        <taxon>Tilletia</taxon>
    </lineage>
</organism>
<dbReference type="GO" id="GO:0071164">
    <property type="term" value="F:RNA cap trimethylguanosine synthase activity"/>
    <property type="evidence" value="ECO:0007669"/>
    <property type="project" value="TreeGrafter"/>
</dbReference>
<gene>
    <name evidence="9" type="primary">tgs1</name>
    <name evidence="9" type="ORF">OC842_005069</name>
</gene>
<dbReference type="EMBL" id="JAPDMQ010000337">
    <property type="protein sequence ID" value="KAK0526822.1"/>
    <property type="molecule type" value="Genomic_DNA"/>
</dbReference>
<sequence>MSKKRKHRGDAAAPSQARSQRAQLPAQHREAHSSASHDFGAGLSSGHGGGEGQDERDVERIFNQVDSRQAWGRTVGKEGRAEQPRKRHKGAAAAADKRGNQHWQGASSGRFHPRSLARYHDLPPELRKYYNYRYELFSLYDAGISLDATSWFSVTPESVAARIAERCRCNTILDAFGGAGGNAIQFAKVCERVVAVEIDPIKVEMARHNARIYGVEDRITFVTGDVREFAEAHRRARQRGAQSAAQNGEHERWLGAERLDFDVVFLSPPWGGPTYVQTTGAATSALPAGAEIPKKPANSRERRLSRRKAQQEHNQANSITDETTASEGIDSALAAQLGLPLTFAGRFTDQDYEAHEQSAPEGYDATEVLPEAEIVGDITATPWYVSDQLQARQVNNIAFSNTYSLTRLEPMPGSDLVALARSLCAAASGPEADDAKLALASTGGNNIALYLPRNIDLDELALLGCEPAKSSPRNTLRRRPAAPPRERASSEDDTDSVSEASSDNQARQLGNIHLEECWLNGRLKAVCAYFGELASAWDTERDGWVGA</sequence>
<comment type="catalytic activity">
    <reaction evidence="6">
        <text>a 5'-end (N(7)-methyl 5'-triphosphoguanosine)-ribonucleoside in snRNA + S-adenosyl-L-methionine = a 5'-end (N(2),N(7)-dimethyl 5'-triphosphoguanosine)-ribonucleoside in snRNA + S-adenosyl-L-homocysteine + H(+)</text>
        <dbReference type="Rhea" id="RHEA:78471"/>
        <dbReference type="Rhea" id="RHEA-COMP:19085"/>
        <dbReference type="Rhea" id="RHEA-COMP:19087"/>
        <dbReference type="ChEBI" id="CHEBI:15378"/>
        <dbReference type="ChEBI" id="CHEBI:57856"/>
        <dbReference type="ChEBI" id="CHEBI:59789"/>
        <dbReference type="ChEBI" id="CHEBI:156461"/>
        <dbReference type="ChEBI" id="CHEBI:172880"/>
    </reaction>
    <physiologicalReaction direction="left-to-right" evidence="6">
        <dbReference type="Rhea" id="RHEA:78472"/>
    </physiologicalReaction>
</comment>
<dbReference type="Gene3D" id="3.40.50.150">
    <property type="entry name" value="Vaccinia Virus protein VP39"/>
    <property type="match status" value="2"/>
</dbReference>
<evidence type="ECO:0000256" key="5">
    <source>
        <dbReference type="ARBA" id="ARBA00048763"/>
    </source>
</evidence>
<protein>
    <recommendedName>
        <fullName evidence="1">Trimethylguanosine synthase</fullName>
    </recommendedName>
    <alternativeName>
        <fullName evidence="7">Cap-specific guanine-N(2) methyltransferase</fullName>
    </alternativeName>
</protein>
<evidence type="ECO:0000256" key="6">
    <source>
        <dbReference type="ARBA" id="ARBA00049075"/>
    </source>
</evidence>
<evidence type="ECO:0000256" key="3">
    <source>
        <dbReference type="ARBA" id="ARBA00047418"/>
    </source>
</evidence>
<dbReference type="AlphaFoldDB" id="A0AAN6G8N8"/>
<evidence type="ECO:0000256" key="1">
    <source>
        <dbReference type="ARBA" id="ARBA00018517"/>
    </source>
</evidence>
<feature type="region of interest" description="Disordered" evidence="8">
    <location>
        <begin position="286"/>
        <end position="325"/>
    </location>
</feature>
<dbReference type="InterPro" id="IPR019012">
    <property type="entry name" value="RNA_cap_Gua-N2-MeTrfase"/>
</dbReference>
<comment type="caution">
    <text evidence="9">The sequence shown here is derived from an EMBL/GenBank/DDBJ whole genome shotgun (WGS) entry which is preliminary data.</text>
</comment>
<dbReference type="InterPro" id="IPR029063">
    <property type="entry name" value="SAM-dependent_MTases_sf"/>
</dbReference>
<dbReference type="SUPFAM" id="SSF53335">
    <property type="entry name" value="S-adenosyl-L-methionine-dependent methyltransferases"/>
    <property type="match status" value="1"/>
</dbReference>